<evidence type="ECO:0000256" key="1">
    <source>
        <dbReference type="ARBA" id="ARBA00008857"/>
    </source>
</evidence>
<dbReference type="Pfam" id="PF00589">
    <property type="entry name" value="Phage_integrase"/>
    <property type="match status" value="1"/>
</dbReference>
<dbReference type="EMBL" id="JACHYB010000001">
    <property type="protein sequence ID" value="MBB3186761.1"/>
    <property type="molecule type" value="Genomic_DNA"/>
</dbReference>
<reference evidence="5 6" key="1">
    <citation type="submission" date="2020-08" db="EMBL/GenBank/DDBJ databases">
        <title>Genomic Encyclopedia of Type Strains, Phase IV (KMG-IV): sequencing the most valuable type-strain genomes for metagenomic binning, comparative biology and taxonomic classification.</title>
        <authorList>
            <person name="Goeker M."/>
        </authorList>
    </citation>
    <scope>NUCLEOTIDE SEQUENCE [LARGE SCALE GENOMIC DNA]</scope>
    <source>
        <strain evidence="5 6">DSM 27471</strain>
    </source>
</reference>
<dbReference type="InterPro" id="IPR035386">
    <property type="entry name" value="Arm-DNA-bind_5"/>
</dbReference>
<evidence type="ECO:0000313" key="6">
    <source>
        <dbReference type="Proteomes" id="UP000544222"/>
    </source>
</evidence>
<dbReference type="PROSITE" id="PS51898">
    <property type="entry name" value="TYR_RECOMBINASE"/>
    <property type="match status" value="1"/>
</dbReference>
<dbReference type="GO" id="GO:0003677">
    <property type="term" value="F:DNA binding"/>
    <property type="evidence" value="ECO:0007669"/>
    <property type="project" value="UniProtKB-KW"/>
</dbReference>
<keyword evidence="3" id="KW-0233">DNA recombination</keyword>
<feature type="domain" description="Tyr recombinase" evidence="4">
    <location>
        <begin position="219"/>
        <end position="403"/>
    </location>
</feature>
<dbReference type="Gene3D" id="1.10.150.130">
    <property type="match status" value="1"/>
</dbReference>
<gene>
    <name evidence="5" type="ORF">FHX64_000924</name>
</gene>
<protein>
    <submittedName>
        <fullName evidence="5">Site-specific recombinase XerD</fullName>
    </submittedName>
</protein>
<evidence type="ECO:0000259" key="4">
    <source>
        <dbReference type="PROSITE" id="PS51898"/>
    </source>
</evidence>
<comment type="caution">
    <text evidence="5">The sequence shown here is derived from an EMBL/GenBank/DDBJ whole genome shotgun (WGS) entry which is preliminary data.</text>
</comment>
<sequence>MNAKLSILFYAKRAKTTTEGLIPIYLRVTVDGERIELSTKRYTHPDKWSVEGNRMKGTTAEAKAVNAYLDTLKAKVYDYQQQLIREDEEVNAENMRNKILGIDKRKHMLVPIFKQHNDGVKALIGKNYASATHVRYETALKHIVEYLQWKYKVSDIDIRKIDHEFITGYEFYLKSECKCCQNTTSRYIKNFGKIIRICLSNGWIQRNPFINFKSKIVEVERVFLSPDEIDIMLNKEFATERLNQVKDIFLFSCFTGLAYADVKKLSYKNIGIGIDGERWIFINRTKTDTRSNIPILPIASAILEKYREHPQVIIKGKLLPILSNQKMNAYLKEIADLCGINKELTFHIARHTFATTVTLSNGVPIESVSKMLGHKNLKTTQHYAKILDLKVSNDMQILKAKFENKSLSDRKKKLG</sequence>
<dbReference type="PANTHER" id="PTHR30349">
    <property type="entry name" value="PHAGE INTEGRASE-RELATED"/>
    <property type="match status" value="1"/>
</dbReference>
<dbReference type="AlphaFoldDB" id="A0A7W5DPQ0"/>
<dbReference type="PANTHER" id="PTHR30349:SF64">
    <property type="entry name" value="PROPHAGE INTEGRASE INTD-RELATED"/>
    <property type="match status" value="1"/>
</dbReference>
<evidence type="ECO:0000313" key="5">
    <source>
        <dbReference type="EMBL" id="MBB3186761.1"/>
    </source>
</evidence>
<dbReference type="Pfam" id="PF17293">
    <property type="entry name" value="Arm-DNA-bind_5"/>
    <property type="match status" value="1"/>
</dbReference>
<dbReference type="InterPro" id="IPR010998">
    <property type="entry name" value="Integrase_recombinase_N"/>
</dbReference>
<accession>A0A7W5DPQ0</accession>
<dbReference type="InterPro" id="IPR002104">
    <property type="entry name" value="Integrase_catalytic"/>
</dbReference>
<keyword evidence="2" id="KW-0238">DNA-binding</keyword>
<dbReference type="Pfam" id="PF13102">
    <property type="entry name" value="Phage_int_SAM_5"/>
    <property type="match status" value="1"/>
</dbReference>
<dbReference type="Gene3D" id="1.10.443.10">
    <property type="entry name" value="Intergrase catalytic core"/>
    <property type="match status" value="1"/>
</dbReference>
<dbReference type="Proteomes" id="UP000544222">
    <property type="component" value="Unassembled WGS sequence"/>
</dbReference>
<dbReference type="SUPFAM" id="SSF56349">
    <property type="entry name" value="DNA breaking-rejoining enzymes"/>
    <property type="match status" value="1"/>
</dbReference>
<dbReference type="GO" id="GO:0006310">
    <property type="term" value="P:DNA recombination"/>
    <property type="evidence" value="ECO:0007669"/>
    <property type="project" value="UniProtKB-KW"/>
</dbReference>
<comment type="similarity">
    <text evidence="1">Belongs to the 'phage' integrase family.</text>
</comment>
<proteinExistence type="inferred from homology"/>
<dbReference type="InterPro" id="IPR025269">
    <property type="entry name" value="SAM-like_dom"/>
</dbReference>
<dbReference type="InterPro" id="IPR011010">
    <property type="entry name" value="DNA_brk_join_enz"/>
</dbReference>
<keyword evidence="6" id="KW-1185">Reference proteome</keyword>
<dbReference type="CDD" id="cd01185">
    <property type="entry name" value="INTN1_C_like"/>
    <property type="match status" value="1"/>
</dbReference>
<dbReference type="RefSeq" id="WP_183412609.1">
    <property type="nucleotide sequence ID" value="NZ_JACHYB010000001.1"/>
</dbReference>
<organism evidence="5 6">
    <name type="scientific">Microbacter margulisiae</name>
    <dbReference type="NCBI Taxonomy" id="1350067"/>
    <lineage>
        <taxon>Bacteria</taxon>
        <taxon>Pseudomonadati</taxon>
        <taxon>Bacteroidota</taxon>
        <taxon>Bacteroidia</taxon>
        <taxon>Bacteroidales</taxon>
        <taxon>Porphyromonadaceae</taxon>
        <taxon>Microbacter</taxon>
    </lineage>
</organism>
<evidence type="ECO:0000256" key="2">
    <source>
        <dbReference type="ARBA" id="ARBA00023125"/>
    </source>
</evidence>
<name>A0A7W5DPQ0_9PORP</name>
<dbReference type="GO" id="GO:0015074">
    <property type="term" value="P:DNA integration"/>
    <property type="evidence" value="ECO:0007669"/>
    <property type="project" value="InterPro"/>
</dbReference>
<dbReference type="InterPro" id="IPR013762">
    <property type="entry name" value="Integrase-like_cat_sf"/>
</dbReference>
<evidence type="ECO:0000256" key="3">
    <source>
        <dbReference type="ARBA" id="ARBA00023172"/>
    </source>
</evidence>
<dbReference type="InterPro" id="IPR050090">
    <property type="entry name" value="Tyrosine_recombinase_XerCD"/>
</dbReference>